<dbReference type="InterPro" id="IPR051406">
    <property type="entry name" value="PLD_domain"/>
</dbReference>
<comment type="similarity">
    <text evidence="2">Belongs to the phospholipase D family.</text>
</comment>
<evidence type="ECO:0000256" key="2">
    <source>
        <dbReference type="ARBA" id="ARBA00008664"/>
    </source>
</evidence>
<evidence type="ECO:0000313" key="9">
    <source>
        <dbReference type="EMBL" id="MDR6840956.1"/>
    </source>
</evidence>
<reference evidence="9 10" key="1">
    <citation type="submission" date="2023-07" db="EMBL/GenBank/DDBJ databases">
        <title>Sorghum-associated microbial communities from plants grown in Nebraska, USA.</title>
        <authorList>
            <person name="Schachtman D."/>
        </authorList>
    </citation>
    <scope>NUCLEOTIDE SEQUENCE [LARGE SCALE GENOMIC DNA]</scope>
    <source>
        <strain evidence="9 10">BE107</strain>
    </source>
</reference>
<evidence type="ECO:0000256" key="1">
    <source>
        <dbReference type="ARBA" id="ARBA00000798"/>
    </source>
</evidence>
<name>A0ABU1RQ99_9GAMM</name>
<evidence type="ECO:0000256" key="4">
    <source>
        <dbReference type="ARBA" id="ARBA00022801"/>
    </source>
</evidence>
<evidence type="ECO:0000256" key="5">
    <source>
        <dbReference type="ARBA" id="ARBA00022963"/>
    </source>
</evidence>
<protein>
    <recommendedName>
        <fullName evidence="3">phospholipase D</fullName>
        <ecNumber evidence="3">3.1.4.4</ecNumber>
    </recommendedName>
</protein>
<dbReference type="InterPro" id="IPR001736">
    <property type="entry name" value="PLipase_D/transphosphatidylase"/>
</dbReference>
<comment type="caution">
    <text evidence="9">The sequence shown here is derived from an EMBL/GenBank/DDBJ whole genome shotgun (WGS) entry which is preliminary data.</text>
</comment>
<dbReference type="CDD" id="cd09130">
    <property type="entry name" value="PLDc_unchar2_2"/>
    <property type="match status" value="1"/>
</dbReference>
<evidence type="ECO:0000256" key="6">
    <source>
        <dbReference type="ARBA" id="ARBA00023098"/>
    </source>
</evidence>
<dbReference type="InterPro" id="IPR025202">
    <property type="entry name" value="PLD-like_dom"/>
</dbReference>
<keyword evidence="6" id="KW-0443">Lipid metabolism</keyword>
<dbReference type="EMBL" id="JAVDTT010000001">
    <property type="protein sequence ID" value="MDR6840956.1"/>
    <property type="molecule type" value="Genomic_DNA"/>
</dbReference>
<evidence type="ECO:0000259" key="8">
    <source>
        <dbReference type="PROSITE" id="PS50035"/>
    </source>
</evidence>
<feature type="transmembrane region" description="Helical" evidence="7">
    <location>
        <begin position="22"/>
        <end position="39"/>
    </location>
</feature>
<sequence>MDGTIVSSEAAKGRFLRGCKRLLLAFFACYLVSALWQVYKPLPAGIGRDFPLAPSYDVALLTDITYVDAVGVRHSEQQVFDEVLRLIGQAQRVVVVDMFLFNDFTGADAAPVLRPLSAQLTQALVERKRAVPSLQVVMITDPINTLYGGMKSKHVDALRAAGIEVVVTDLARIRAPNPAWSGLWQLCCRWLGNSDSGGWLPSPFGQGEVTLRSYLALLNLNANHRKTLVVDSGDDWVGLVASANPHDGSSAHGNVAVRFRGPAAFDLLQSERAAAAMSGASWPQPLASIEAPALPAKVADGIQVQVVTEGRIRDALLAGIASAKAGERLDIAVFYFSHRGLVKEVAAAQRRGVRIRVLLDPNEDAFGRKKNGIPNRQAALELHGAGVPIRWCDTHGEQCHAKFMLKRSAAGKTELIVGSANYTRRNLDDYNLESSVRVLAAADTAVMARAAAYFEQSWSNTDGRRISLPYARYADDSRLRYWRYRFTEATGLSSF</sequence>
<evidence type="ECO:0000256" key="7">
    <source>
        <dbReference type="SAM" id="Phobius"/>
    </source>
</evidence>
<keyword evidence="5" id="KW-0442">Lipid degradation</keyword>
<evidence type="ECO:0000256" key="3">
    <source>
        <dbReference type="ARBA" id="ARBA00012027"/>
    </source>
</evidence>
<dbReference type="RefSeq" id="WP_310091143.1">
    <property type="nucleotide sequence ID" value="NZ_JAVDTT010000001.1"/>
</dbReference>
<keyword evidence="7" id="KW-0472">Membrane</keyword>
<dbReference type="SUPFAM" id="SSF56024">
    <property type="entry name" value="Phospholipase D/nuclease"/>
    <property type="match status" value="2"/>
</dbReference>
<proteinExistence type="inferred from homology"/>
<dbReference type="PANTHER" id="PTHR43856">
    <property type="entry name" value="CARDIOLIPIN HYDROLASE"/>
    <property type="match status" value="1"/>
</dbReference>
<dbReference type="Proteomes" id="UP001254759">
    <property type="component" value="Unassembled WGS sequence"/>
</dbReference>
<dbReference type="Gene3D" id="3.30.870.10">
    <property type="entry name" value="Endonuclease Chain A"/>
    <property type="match status" value="2"/>
</dbReference>
<keyword evidence="7" id="KW-1133">Transmembrane helix</keyword>
<keyword evidence="7" id="KW-0812">Transmembrane</keyword>
<keyword evidence="4" id="KW-0378">Hydrolase</keyword>
<comment type="catalytic activity">
    <reaction evidence="1">
        <text>a 1,2-diacyl-sn-glycero-3-phosphocholine + H2O = a 1,2-diacyl-sn-glycero-3-phosphate + choline + H(+)</text>
        <dbReference type="Rhea" id="RHEA:14445"/>
        <dbReference type="ChEBI" id="CHEBI:15354"/>
        <dbReference type="ChEBI" id="CHEBI:15377"/>
        <dbReference type="ChEBI" id="CHEBI:15378"/>
        <dbReference type="ChEBI" id="CHEBI:57643"/>
        <dbReference type="ChEBI" id="CHEBI:58608"/>
        <dbReference type="EC" id="3.1.4.4"/>
    </reaction>
</comment>
<dbReference type="PANTHER" id="PTHR43856:SF1">
    <property type="entry name" value="MITOCHONDRIAL CARDIOLIPIN HYDROLASE"/>
    <property type="match status" value="1"/>
</dbReference>
<dbReference type="Pfam" id="PF13091">
    <property type="entry name" value="PLDc_2"/>
    <property type="match status" value="1"/>
</dbReference>
<evidence type="ECO:0000313" key="10">
    <source>
        <dbReference type="Proteomes" id="UP001254759"/>
    </source>
</evidence>
<gene>
    <name evidence="9" type="ORF">J2W94_001220</name>
</gene>
<keyword evidence="10" id="KW-1185">Reference proteome</keyword>
<dbReference type="PROSITE" id="PS50035">
    <property type="entry name" value="PLD"/>
    <property type="match status" value="1"/>
</dbReference>
<feature type="domain" description="PLD phosphodiesterase" evidence="8">
    <location>
        <begin position="219"/>
        <end position="249"/>
    </location>
</feature>
<accession>A0ABU1RQ99</accession>
<organism evidence="9 10">
    <name type="scientific">Pseudoxanthomonas sacheonensis</name>
    <dbReference type="NCBI Taxonomy" id="443615"/>
    <lineage>
        <taxon>Bacteria</taxon>
        <taxon>Pseudomonadati</taxon>
        <taxon>Pseudomonadota</taxon>
        <taxon>Gammaproteobacteria</taxon>
        <taxon>Lysobacterales</taxon>
        <taxon>Lysobacteraceae</taxon>
        <taxon>Pseudoxanthomonas</taxon>
    </lineage>
</organism>
<dbReference type="CDD" id="cd09129">
    <property type="entry name" value="PLDc_unchar2_1"/>
    <property type="match status" value="1"/>
</dbReference>
<dbReference type="EC" id="3.1.4.4" evidence="3"/>